<keyword evidence="4" id="KW-0234">DNA repair</keyword>
<evidence type="ECO:0000256" key="6">
    <source>
        <dbReference type="SAM" id="MobiDB-lite"/>
    </source>
</evidence>
<evidence type="ECO:0000256" key="2">
    <source>
        <dbReference type="ARBA" id="ARBA00009525"/>
    </source>
</evidence>
<dbReference type="PANTHER" id="PTHR12135">
    <property type="entry name" value="DNA REPAIR PROTEIN XP-C / RAD4"/>
    <property type="match status" value="1"/>
</dbReference>
<comment type="subcellular location">
    <subcellularLocation>
        <location evidence="1">Nucleus</location>
    </subcellularLocation>
</comment>
<feature type="region of interest" description="Disordered" evidence="6">
    <location>
        <begin position="838"/>
        <end position="1035"/>
    </location>
</feature>
<feature type="compositionally biased region" description="Basic and acidic residues" evidence="6">
    <location>
        <begin position="517"/>
        <end position="533"/>
    </location>
</feature>
<dbReference type="SMART" id="SM01032">
    <property type="entry name" value="BHD_3"/>
    <property type="match status" value="1"/>
</dbReference>
<evidence type="ECO:0000256" key="5">
    <source>
        <dbReference type="ARBA" id="ARBA00023242"/>
    </source>
</evidence>
<keyword evidence="10" id="KW-1185">Reference proteome</keyword>
<feature type="compositionally biased region" description="Polar residues" evidence="6">
    <location>
        <begin position="863"/>
        <end position="872"/>
    </location>
</feature>
<comment type="similarity">
    <text evidence="2">Belongs to the XPC family.</text>
</comment>
<dbReference type="SUPFAM" id="SSF54001">
    <property type="entry name" value="Cysteine proteinases"/>
    <property type="match status" value="1"/>
</dbReference>
<evidence type="ECO:0008006" key="11">
    <source>
        <dbReference type="Google" id="ProtNLM"/>
    </source>
</evidence>
<evidence type="ECO:0000256" key="3">
    <source>
        <dbReference type="ARBA" id="ARBA00022763"/>
    </source>
</evidence>
<feature type="domain" description="Rad4 beta-hairpin" evidence="7">
    <location>
        <begin position="575"/>
        <end position="638"/>
    </location>
</feature>
<keyword evidence="3" id="KW-0227">DNA damage</keyword>
<feature type="compositionally biased region" description="Basic and acidic residues" evidence="6">
    <location>
        <begin position="882"/>
        <end position="895"/>
    </location>
</feature>
<dbReference type="Pfam" id="PF03835">
    <property type="entry name" value="Rad4"/>
    <property type="match status" value="1"/>
</dbReference>
<dbReference type="InterPro" id="IPR036985">
    <property type="entry name" value="Transglutaminase-like_sf"/>
</dbReference>
<feature type="compositionally biased region" description="Basic residues" evidence="6">
    <location>
        <begin position="318"/>
        <end position="327"/>
    </location>
</feature>
<dbReference type="InterPro" id="IPR018325">
    <property type="entry name" value="Rad4/PNGase_transGLS-fold"/>
</dbReference>
<feature type="compositionally biased region" description="Basic residues" evidence="6">
    <location>
        <begin position="907"/>
        <end position="922"/>
    </location>
</feature>
<evidence type="ECO:0000256" key="4">
    <source>
        <dbReference type="ARBA" id="ARBA00023204"/>
    </source>
</evidence>
<evidence type="ECO:0000313" key="10">
    <source>
        <dbReference type="Proteomes" id="UP001308179"/>
    </source>
</evidence>
<reference evidence="9 10" key="1">
    <citation type="submission" date="2023-08" db="EMBL/GenBank/DDBJ databases">
        <title>Black Yeasts Isolated from many extreme environments.</title>
        <authorList>
            <person name="Coleine C."/>
            <person name="Stajich J.E."/>
            <person name="Selbmann L."/>
        </authorList>
    </citation>
    <scope>NUCLEOTIDE SEQUENCE [LARGE SCALE GENOMIC DNA]</scope>
    <source>
        <strain evidence="9 10">CCFEE 5386</strain>
    </source>
</reference>
<keyword evidence="5" id="KW-0539">Nucleus</keyword>
<feature type="region of interest" description="Disordered" evidence="6">
    <location>
        <begin position="788"/>
        <end position="814"/>
    </location>
</feature>
<dbReference type="InterPro" id="IPR004583">
    <property type="entry name" value="DNA_repair_Rad4"/>
</dbReference>
<feature type="compositionally biased region" description="Basic and acidic residues" evidence="6">
    <location>
        <begin position="308"/>
        <end position="317"/>
    </location>
</feature>
<dbReference type="InterPro" id="IPR018326">
    <property type="entry name" value="Rad4_beta-hairpin_dom1"/>
</dbReference>
<dbReference type="InterPro" id="IPR018328">
    <property type="entry name" value="Rad4_beta-hairpin_dom3"/>
</dbReference>
<dbReference type="EMBL" id="JAVRRR010000256">
    <property type="protein sequence ID" value="KAK5144073.1"/>
    <property type="molecule type" value="Genomic_DNA"/>
</dbReference>
<dbReference type="SMART" id="SM01031">
    <property type="entry name" value="BHD_2"/>
    <property type="match status" value="1"/>
</dbReference>
<name>A0ABR0L648_9PEZI</name>
<dbReference type="Pfam" id="PF10404">
    <property type="entry name" value="BHD_2"/>
    <property type="match status" value="1"/>
</dbReference>
<dbReference type="Gene3D" id="3.30.70.2460">
    <property type="entry name" value="Rad4, beta-hairpin domain BHD3"/>
    <property type="match status" value="1"/>
</dbReference>
<evidence type="ECO:0000256" key="1">
    <source>
        <dbReference type="ARBA" id="ARBA00004123"/>
    </source>
</evidence>
<feature type="compositionally biased region" description="Polar residues" evidence="6">
    <location>
        <begin position="940"/>
        <end position="951"/>
    </location>
</feature>
<dbReference type="Proteomes" id="UP001308179">
    <property type="component" value="Unassembled WGS sequence"/>
</dbReference>
<accession>A0ABR0L648</accession>
<organism evidence="9 10">
    <name type="scientific">Rachicladosporium monterosium</name>
    <dbReference type="NCBI Taxonomy" id="1507873"/>
    <lineage>
        <taxon>Eukaryota</taxon>
        <taxon>Fungi</taxon>
        <taxon>Dikarya</taxon>
        <taxon>Ascomycota</taxon>
        <taxon>Pezizomycotina</taxon>
        <taxon>Dothideomycetes</taxon>
        <taxon>Dothideomycetidae</taxon>
        <taxon>Cladosporiales</taxon>
        <taxon>Cladosporiaceae</taxon>
        <taxon>Rachicladosporium</taxon>
    </lineage>
</organism>
<comment type="caution">
    <text evidence="9">The sequence shown here is derived from an EMBL/GenBank/DDBJ whole genome shotgun (WGS) entry which is preliminary data.</text>
</comment>
<evidence type="ECO:0000259" key="8">
    <source>
        <dbReference type="SMART" id="SM01032"/>
    </source>
</evidence>
<feature type="compositionally biased region" description="Basic residues" evidence="6">
    <location>
        <begin position="1026"/>
        <end position="1035"/>
    </location>
</feature>
<proteinExistence type="inferred from homology"/>
<feature type="region of interest" description="Disordered" evidence="6">
    <location>
        <begin position="1"/>
        <end position="24"/>
    </location>
</feature>
<protein>
    <recommendedName>
        <fullName evidence="11">Xeroderma pigmentosum group C-complementing protein</fullName>
    </recommendedName>
</protein>
<dbReference type="Pfam" id="PF10405">
    <property type="entry name" value="BHD_3"/>
    <property type="match status" value="1"/>
</dbReference>
<dbReference type="InterPro" id="IPR018327">
    <property type="entry name" value="BHD_2"/>
</dbReference>
<feature type="region of interest" description="Disordered" evidence="6">
    <location>
        <begin position="308"/>
        <end position="378"/>
    </location>
</feature>
<dbReference type="InterPro" id="IPR038765">
    <property type="entry name" value="Papain-like_cys_pep_sf"/>
</dbReference>
<evidence type="ECO:0000313" key="9">
    <source>
        <dbReference type="EMBL" id="KAK5144073.1"/>
    </source>
</evidence>
<dbReference type="Pfam" id="PF10403">
    <property type="entry name" value="BHD_1"/>
    <property type="match status" value="1"/>
</dbReference>
<sequence length="1035" mass="115514">MEWEDAIQNDSSAQPRPGPSAMLPELEIGDVSFSLREDGGVADQGIHIPSLGKKGPSKREKFVRTQSHCLHVQSLMWHNTIRNSWLNDAEVQRTLVDGLAEGVKREVTRWKEAMGTLSMEELVAKKKAAAMKGRGKRKSKGKGRDWHYDAEHAEQGVPNLSAGDPLLRLLKVLTAYWRKRFAITAPGLRKQGYMAIKRLRDEVKDWEKSKEDMEEHGERIESLAHFRKLAKTCEGSRDVGAQLFAALLRGLGLDTRMVTSLQPVGFGFSKTEEAYARRPKKKAGTVEKAEVTSDSDVVEIKLKKGGSAKESKAEIKKKQQPARKPGRGKKDTPISLDDSESSLSSAVSYTGEVPLQDDDDDLSVIDITPSTPRRKPNKKYDRELAFPNYWVEVCSPATHKYIPVDPIVLSTIASNEDLLQTFEPRGKKAELAKQVMAYTIAFSADGTAKDVTVRYLRKHQLPGKTKGMRMPAERVPIYNRKGKVKRYEDYDWFRTVMAGYARPHRKRTAADDLEEQTDLKPHEPEKQEKEVDKESLLWYKQSADFVLEQHLRREEALLPGSESVKSFTPAGKKGAKSTESWHKEGRALREGQHPLKLVPMRAVTLIRKREMEDALRETGEKLKQGLYSREQTDWIIPPPIRDGVIPKNAFGNMDVYVPTMVPGGAVHVPLKGTAKLCRKLEIDYAEACTGFEFGKQRAVPVLTGVVVAEEHEILLRDAWREEQKEIKRKEDVKRTGVALQWWRKMVLGLRVLERMRVDYEGSGGGQDEVNPFVAKARREGRKVVDVSEQVEVGADEEGGGFFLPGHDEEEVPQHREKAVALEAGDDMEGGGGFLAESEEEDHAAGDGGFLIEEQPGDTERNPPNKQTPNTPVSLPLSHKPKDRANGDAEDVKMNDRLTTTRALPPPAKRKVQQKAKPHRTSNRKATNDSESSLFDLADESVTSSDVTPASDSDSDDMDVKPALTSKNSKPSSPRVILQPQLSARKPRAAKKSTPLKSQYFAASAAGESDDDEGQLTEAEVVLPRRTTARTARRLG</sequence>
<feature type="domain" description="Rad4 beta-hairpin" evidence="8">
    <location>
        <begin position="645"/>
        <end position="719"/>
    </location>
</feature>
<evidence type="ECO:0000259" key="7">
    <source>
        <dbReference type="SMART" id="SM01031"/>
    </source>
</evidence>
<dbReference type="InterPro" id="IPR042488">
    <property type="entry name" value="Rad4_BHD3_sf"/>
</dbReference>
<gene>
    <name evidence="9" type="ORF">LTR32_003932</name>
</gene>
<dbReference type="PANTHER" id="PTHR12135:SF2">
    <property type="entry name" value="DNA REPAIR PROTEIN RAD34"/>
    <property type="match status" value="1"/>
</dbReference>
<feature type="region of interest" description="Disordered" evidence="6">
    <location>
        <begin position="507"/>
        <end position="533"/>
    </location>
</feature>
<dbReference type="Gene3D" id="3.90.260.10">
    <property type="entry name" value="Transglutaminase-like"/>
    <property type="match status" value="1"/>
</dbReference>